<organism evidence="1 2">
    <name type="scientific">Bacillus methanolicus PB1</name>
    <dbReference type="NCBI Taxonomy" id="997296"/>
    <lineage>
        <taxon>Bacteria</taxon>
        <taxon>Bacillati</taxon>
        <taxon>Bacillota</taxon>
        <taxon>Bacilli</taxon>
        <taxon>Bacillales</taxon>
        <taxon>Bacillaceae</taxon>
        <taxon>Bacillus</taxon>
    </lineage>
</organism>
<evidence type="ECO:0000313" key="1">
    <source>
        <dbReference type="EMBL" id="EIJ81660.1"/>
    </source>
</evidence>
<accession>I3E589</accession>
<comment type="caution">
    <text evidence="1">The sequence shown here is derived from an EMBL/GenBank/DDBJ whole genome shotgun (WGS) entry which is preliminary data.</text>
</comment>
<dbReference type="EMBL" id="AFEU01000001">
    <property type="protein sequence ID" value="EIJ81660.1"/>
    <property type="molecule type" value="Genomic_DNA"/>
</dbReference>
<evidence type="ECO:0000313" key="2">
    <source>
        <dbReference type="Proteomes" id="UP000010523"/>
    </source>
</evidence>
<sequence>MKLKKMRKEKVNGFIYIPTVTAIIQSYSGLIKKQLLLRMEQKWSKHIYK</sequence>
<protein>
    <submittedName>
        <fullName evidence="1">Uncharacterized protein</fullName>
    </submittedName>
</protein>
<keyword evidence="2" id="KW-1185">Reference proteome</keyword>
<reference evidence="1 2" key="1">
    <citation type="journal article" date="2012" name="Appl. Environ. Microbiol.">
        <title>Genome Sequence of Thermotolerant Bacillus methanolicus: Features and Regulation Related to Methylotrophy and Production of L-Lysine and L-Glutamate from Methanol.</title>
        <authorList>
            <person name="Heggeset T.M."/>
            <person name="Krog A."/>
            <person name="Balzer S."/>
            <person name="Wentzel A."/>
            <person name="Ellingsen T.E."/>
            <person name="Brautaset T."/>
        </authorList>
    </citation>
    <scope>NUCLEOTIDE SEQUENCE [LARGE SCALE GENOMIC DNA]</scope>
    <source>
        <strain evidence="1 2">PB1</strain>
    </source>
</reference>
<dbReference type="AlphaFoldDB" id="I3E589"/>
<proteinExistence type="predicted"/>
<gene>
    <name evidence="1" type="ORF">PB1_01925</name>
</gene>
<dbReference type="Proteomes" id="UP000010523">
    <property type="component" value="Unassembled WGS sequence"/>
</dbReference>
<name>I3E589_BACMT</name>